<evidence type="ECO:0000313" key="1">
    <source>
        <dbReference type="EMBL" id="PIA99910.1"/>
    </source>
</evidence>
<comment type="caution">
    <text evidence="1">The sequence shown here is derived from an EMBL/GenBank/DDBJ whole genome shotgun (WGS) entry which is preliminary data.</text>
</comment>
<proteinExistence type="predicted"/>
<reference evidence="1 2" key="1">
    <citation type="submission" date="2015-10" db="EMBL/GenBank/DDBJ databases">
        <title>The cercosporin biosynthetic gene cluster was horizontally transferred to several fungal lineages and shown to be expanded in Cercospora beticola based on microsynteny with recipient genomes.</title>
        <authorList>
            <person name="De Jonge R."/>
            <person name="Ebert M.K."/>
            <person name="Suttle J.C."/>
            <person name="Jurick Ii W.M."/>
            <person name="Secor G.A."/>
            <person name="Thomma B.P."/>
            <person name="Van De Peer Y."/>
            <person name="Bolton M.D."/>
        </authorList>
    </citation>
    <scope>NUCLEOTIDE SEQUENCE [LARGE SCALE GENOMIC DNA]</scope>
    <source>
        <strain evidence="1 2">09-40</strain>
    </source>
</reference>
<dbReference type="Proteomes" id="UP000230605">
    <property type="component" value="Chromosome 3"/>
</dbReference>
<organism evidence="1 2">
    <name type="scientific">Cercospora beticola</name>
    <name type="common">Sugarbeet leaf spot fungus</name>
    <dbReference type="NCBI Taxonomy" id="122368"/>
    <lineage>
        <taxon>Eukaryota</taxon>
        <taxon>Fungi</taxon>
        <taxon>Dikarya</taxon>
        <taxon>Ascomycota</taxon>
        <taxon>Pezizomycotina</taxon>
        <taxon>Dothideomycetes</taxon>
        <taxon>Dothideomycetidae</taxon>
        <taxon>Mycosphaerellales</taxon>
        <taxon>Mycosphaerellaceae</taxon>
        <taxon>Cercospora</taxon>
    </lineage>
</organism>
<dbReference type="AlphaFoldDB" id="A0A2G5I552"/>
<evidence type="ECO:0000313" key="2">
    <source>
        <dbReference type="Proteomes" id="UP000230605"/>
    </source>
</evidence>
<dbReference type="EMBL" id="LKMD01000101">
    <property type="protein sequence ID" value="PIA99910.1"/>
    <property type="molecule type" value="Genomic_DNA"/>
</dbReference>
<sequence length="97" mass="11086">MSTRKSRNLVRLEVEKNLDSAESKLKALRPERNSRAAQAAYLTGILTRFRHLVDMALSAKFGTDGLFEEHEDMKIAPAVVLRMEEFGTDMMHFGHQH</sequence>
<accession>A0A2G5I552</accession>
<gene>
    <name evidence="1" type="ORF">CB0940_03130</name>
</gene>
<name>A0A2G5I552_CERBT</name>
<protein>
    <submittedName>
        <fullName evidence="1">Uncharacterized protein</fullName>
    </submittedName>
</protein>